<dbReference type="SMART" id="SM00248">
    <property type="entry name" value="ANK"/>
    <property type="match status" value="4"/>
</dbReference>
<evidence type="ECO:0000256" key="1">
    <source>
        <dbReference type="ARBA" id="ARBA00022737"/>
    </source>
</evidence>
<name>A0ABP8ATE3_9ACTN</name>
<dbReference type="Proteomes" id="UP001501251">
    <property type="component" value="Unassembled WGS sequence"/>
</dbReference>
<keyword evidence="5" id="KW-1185">Reference proteome</keyword>
<evidence type="ECO:0000313" key="5">
    <source>
        <dbReference type="Proteomes" id="UP001501251"/>
    </source>
</evidence>
<feature type="repeat" description="ANK" evidence="3">
    <location>
        <begin position="134"/>
        <end position="166"/>
    </location>
</feature>
<dbReference type="Gene3D" id="1.25.10.10">
    <property type="entry name" value="Leucine-rich Repeat Variant"/>
    <property type="match status" value="1"/>
</dbReference>
<gene>
    <name evidence="4" type="ORF">GCM10022252_26820</name>
</gene>
<accession>A0ABP8ATE3</accession>
<evidence type="ECO:0000256" key="3">
    <source>
        <dbReference type="PROSITE-ProRule" id="PRU00023"/>
    </source>
</evidence>
<dbReference type="InterPro" id="IPR002110">
    <property type="entry name" value="Ankyrin_rpt"/>
</dbReference>
<feature type="repeat" description="ANK" evidence="3">
    <location>
        <begin position="68"/>
        <end position="100"/>
    </location>
</feature>
<keyword evidence="1" id="KW-0677">Repeat</keyword>
<dbReference type="PROSITE" id="PS50297">
    <property type="entry name" value="ANK_REP_REGION"/>
    <property type="match status" value="2"/>
</dbReference>
<keyword evidence="2 3" id="KW-0040">ANK repeat</keyword>
<dbReference type="Gene3D" id="1.25.40.20">
    <property type="entry name" value="Ankyrin repeat-containing domain"/>
    <property type="match status" value="2"/>
</dbReference>
<dbReference type="PROSITE" id="PS50088">
    <property type="entry name" value="ANK_REPEAT"/>
    <property type="match status" value="4"/>
</dbReference>
<comment type="caution">
    <text evidence="4">The sequence shown here is derived from an EMBL/GenBank/DDBJ whole genome shotgun (WGS) entry which is preliminary data.</text>
</comment>
<evidence type="ECO:0008006" key="6">
    <source>
        <dbReference type="Google" id="ProtNLM"/>
    </source>
</evidence>
<feature type="repeat" description="ANK" evidence="3">
    <location>
        <begin position="101"/>
        <end position="133"/>
    </location>
</feature>
<protein>
    <recommendedName>
        <fullName evidence="6">Ankryin</fullName>
    </recommendedName>
</protein>
<dbReference type="InterPro" id="IPR036770">
    <property type="entry name" value="Ankyrin_rpt-contain_sf"/>
</dbReference>
<evidence type="ECO:0000256" key="2">
    <source>
        <dbReference type="ARBA" id="ARBA00023043"/>
    </source>
</evidence>
<dbReference type="PANTHER" id="PTHR24173">
    <property type="entry name" value="ANKYRIN REPEAT CONTAINING"/>
    <property type="match status" value="1"/>
</dbReference>
<feature type="repeat" description="ANK" evidence="3">
    <location>
        <begin position="33"/>
        <end position="65"/>
    </location>
</feature>
<proteinExistence type="predicted"/>
<organism evidence="4 5">
    <name type="scientific">Streptosporangium oxazolinicum</name>
    <dbReference type="NCBI Taxonomy" id="909287"/>
    <lineage>
        <taxon>Bacteria</taxon>
        <taxon>Bacillati</taxon>
        <taxon>Actinomycetota</taxon>
        <taxon>Actinomycetes</taxon>
        <taxon>Streptosporangiales</taxon>
        <taxon>Streptosporangiaceae</taxon>
        <taxon>Streptosporangium</taxon>
    </lineage>
</organism>
<dbReference type="Pfam" id="PF12796">
    <property type="entry name" value="Ank_2"/>
    <property type="match status" value="2"/>
</dbReference>
<dbReference type="SUPFAM" id="SSF48371">
    <property type="entry name" value="ARM repeat"/>
    <property type="match status" value="1"/>
</dbReference>
<dbReference type="EMBL" id="BAABAQ010000004">
    <property type="protein sequence ID" value="GAA4189687.1"/>
    <property type="molecule type" value="Genomic_DNA"/>
</dbReference>
<reference evidence="5" key="1">
    <citation type="journal article" date="2019" name="Int. J. Syst. Evol. Microbiol.">
        <title>The Global Catalogue of Microorganisms (GCM) 10K type strain sequencing project: providing services to taxonomists for standard genome sequencing and annotation.</title>
        <authorList>
            <consortium name="The Broad Institute Genomics Platform"/>
            <consortium name="The Broad Institute Genome Sequencing Center for Infectious Disease"/>
            <person name="Wu L."/>
            <person name="Ma J."/>
        </authorList>
    </citation>
    <scope>NUCLEOTIDE SEQUENCE [LARGE SCALE GENOMIC DNA]</scope>
    <source>
        <strain evidence="5">JCM 17388</strain>
    </source>
</reference>
<dbReference type="InterPro" id="IPR011989">
    <property type="entry name" value="ARM-like"/>
</dbReference>
<sequence length="485" mass="51518">MYRELLDAVAANDAERAERLLRSGTSADPDGAEEPTALYLASTRGRVAVVRALLAHGADPNRISGGEDEGLPLSAAAAWDRVEVLEALLAAGADVSGREAGGWTALLWAAANGRAGAVHALLAAGASPEDANESGDTALTLATRRGALGVVQELLRKGVEADRPDGDGDTPLSIAYDWLGTQLESALLEQLTGQVPEDSQFVVGRSRAKDGTDLVTVAAVGPDGTRVAELTCQRGHAAVATLLEDATGERLPFDDLVERAMPYRDIDEEAETWWTVASSLSRRGDGETFDAATRLCANEDPRKREFAVDVIAQFGFTEAEKPYLEEALPILRRMAATEGDERVLRSVLGALGHHADPRALPEVLEIITADGWTRTQADPAALAAVLPPGHAEGLALLVSMTEDPDAEVRDWATMGLAGLSESPEDSERIRDALAARLDDEDLNTVAEATRGLATRGDARAQRGADRVLAESDEDDDYIRDLVKNP</sequence>
<dbReference type="RefSeq" id="WP_344918145.1">
    <property type="nucleotide sequence ID" value="NZ_BAABAQ010000004.1"/>
</dbReference>
<dbReference type="SUPFAM" id="SSF48403">
    <property type="entry name" value="Ankyrin repeat"/>
    <property type="match status" value="1"/>
</dbReference>
<dbReference type="PANTHER" id="PTHR24173:SF74">
    <property type="entry name" value="ANKYRIN REPEAT DOMAIN-CONTAINING PROTEIN 16"/>
    <property type="match status" value="1"/>
</dbReference>
<evidence type="ECO:0000313" key="4">
    <source>
        <dbReference type="EMBL" id="GAA4189687.1"/>
    </source>
</evidence>
<dbReference type="InterPro" id="IPR016024">
    <property type="entry name" value="ARM-type_fold"/>
</dbReference>